<keyword evidence="2" id="KW-1185">Reference proteome</keyword>
<dbReference type="InterPro" id="IPR038595">
    <property type="entry name" value="LOR_sf"/>
</dbReference>
<dbReference type="Gene3D" id="2.40.160.200">
    <property type="entry name" value="LURP1-related"/>
    <property type="match status" value="1"/>
</dbReference>
<dbReference type="AlphaFoldDB" id="A0A6P5Y3G1"/>
<dbReference type="InterPro" id="IPR007612">
    <property type="entry name" value="LOR"/>
</dbReference>
<accession>A0A6P5Y3G1</accession>
<dbReference type="SUPFAM" id="SSF54518">
    <property type="entry name" value="Tubby C-terminal domain-like"/>
    <property type="match status" value="1"/>
</dbReference>
<reference evidence="3" key="1">
    <citation type="submission" date="2025-08" db="UniProtKB">
        <authorList>
            <consortium name="RefSeq"/>
        </authorList>
    </citation>
    <scope>IDENTIFICATION</scope>
    <source>
        <tissue evidence="3">Fruit stalk</tissue>
    </source>
</reference>
<evidence type="ECO:0000256" key="1">
    <source>
        <dbReference type="ARBA" id="ARBA00005437"/>
    </source>
</evidence>
<dbReference type="Pfam" id="PF04525">
    <property type="entry name" value="LOR"/>
    <property type="match status" value="1"/>
</dbReference>
<comment type="similarity">
    <text evidence="1">Belongs to the LOR family.</text>
</comment>
<name>A0A6P5Y3G1_DURZI</name>
<dbReference type="OrthoDB" id="97518at2759"/>
<organism evidence="2 3">
    <name type="scientific">Durio zibethinus</name>
    <name type="common">Durian</name>
    <dbReference type="NCBI Taxonomy" id="66656"/>
    <lineage>
        <taxon>Eukaryota</taxon>
        <taxon>Viridiplantae</taxon>
        <taxon>Streptophyta</taxon>
        <taxon>Embryophyta</taxon>
        <taxon>Tracheophyta</taxon>
        <taxon>Spermatophyta</taxon>
        <taxon>Magnoliopsida</taxon>
        <taxon>eudicotyledons</taxon>
        <taxon>Gunneridae</taxon>
        <taxon>Pentapetalae</taxon>
        <taxon>rosids</taxon>
        <taxon>malvids</taxon>
        <taxon>Malvales</taxon>
        <taxon>Malvaceae</taxon>
        <taxon>Helicteroideae</taxon>
        <taxon>Durio</taxon>
    </lineage>
</organism>
<gene>
    <name evidence="3" type="primary">LOC111288353</name>
</gene>
<dbReference type="InterPro" id="IPR025659">
    <property type="entry name" value="Tubby-like_C"/>
</dbReference>
<dbReference type="RefSeq" id="XP_022734962.1">
    <property type="nucleotide sequence ID" value="XM_022879227.1"/>
</dbReference>
<sequence length="215" mass="24000">MAAIGGNLPMPAPANAYTPLSDPIVVIGEQFVAPYPVDLKIQQRVFTLAENNCDITDVDGNLIFKAKGKLFSFRDRRLLLDAAGHPLVSLKQKILTVHRRWQVYRGESNNSNDLLFSVKKSSFLQLKTTLNVFLASNTNESQPDFIVKGSWYESGCTIYAGENIIAQMRRKHSVQTMVFDTDNYGLTAYPNVDYAFVVALVVVLDEINADRNGDH</sequence>
<dbReference type="Proteomes" id="UP000515121">
    <property type="component" value="Unplaced"/>
</dbReference>
<dbReference type="GeneID" id="111288353"/>
<evidence type="ECO:0000313" key="3">
    <source>
        <dbReference type="RefSeq" id="XP_022734962.1"/>
    </source>
</evidence>
<proteinExistence type="inferred from homology"/>
<evidence type="ECO:0000313" key="2">
    <source>
        <dbReference type="Proteomes" id="UP000515121"/>
    </source>
</evidence>
<protein>
    <submittedName>
        <fullName evidence="3">Protein LURP-one-related 15-like</fullName>
    </submittedName>
</protein>
<dbReference type="PANTHER" id="PTHR31087:SF58">
    <property type="entry name" value="OS07G0230700 PROTEIN"/>
    <property type="match status" value="1"/>
</dbReference>
<dbReference type="KEGG" id="dzi:111288353"/>
<dbReference type="PANTHER" id="PTHR31087">
    <property type="match status" value="1"/>
</dbReference>